<gene>
    <name evidence="7" type="ORF">SYYSPA8_36035</name>
</gene>
<feature type="domain" description="Lipopolysaccharide assembly protein A" evidence="6">
    <location>
        <begin position="43"/>
        <end position="77"/>
    </location>
</feature>
<evidence type="ECO:0000313" key="7">
    <source>
        <dbReference type="EMBL" id="GLF99826.1"/>
    </source>
</evidence>
<comment type="caution">
    <text evidence="7">The sequence shown here is derived from an EMBL/GenBank/DDBJ whole genome shotgun (WGS) entry which is preliminary data.</text>
</comment>
<protein>
    <submittedName>
        <fullName evidence="7">LapA family protein</fullName>
    </submittedName>
</protein>
<keyword evidence="3 5" id="KW-1133">Transmembrane helix</keyword>
<proteinExistence type="predicted"/>
<name>A0ABQ5PB73_9ACTN</name>
<keyword evidence="4 5" id="KW-0472">Membrane</keyword>
<feature type="transmembrane region" description="Helical" evidence="5">
    <location>
        <begin position="62"/>
        <end position="80"/>
    </location>
</feature>
<accession>A0ABQ5PB73</accession>
<feature type="transmembrane region" description="Helical" evidence="5">
    <location>
        <begin position="21"/>
        <end position="42"/>
    </location>
</feature>
<evidence type="ECO:0000256" key="3">
    <source>
        <dbReference type="ARBA" id="ARBA00022989"/>
    </source>
</evidence>
<evidence type="ECO:0000256" key="1">
    <source>
        <dbReference type="ARBA" id="ARBA00022475"/>
    </source>
</evidence>
<dbReference type="Proteomes" id="UP001291653">
    <property type="component" value="Unassembled WGS sequence"/>
</dbReference>
<sequence>MNARERSRGARTGRGADGIREWFTPGRIAFTVLAVLAIVFIFENTERVEIRVLIPVVTMPLYLALLAMFVVGALCGGYLFRRKTR</sequence>
<dbReference type="Pfam" id="PF06305">
    <property type="entry name" value="LapA_dom"/>
    <property type="match status" value="1"/>
</dbReference>
<evidence type="ECO:0000256" key="2">
    <source>
        <dbReference type="ARBA" id="ARBA00022692"/>
    </source>
</evidence>
<dbReference type="RefSeq" id="WP_323451754.1">
    <property type="nucleotide sequence ID" value="NZ_BSBI01000024.1"/>
</dbReference>
<keyword evidence="2 5" id="KW-0812">Transmembrane</keyword>
<evidence type="ECO:0000256" key="5">
    <source>
        <dbReference type="SAM" id="Phobius"/>
    </source>
</evidence>
<evidence type="ECO:0000313" key="8">
    <source>
        <dbReference type="Proteomes" id="UP001291653"/>
    </source>
</evidence>
<dbReference type="InterPro" id="IPR010445">
    <property type="entry name" value="LapA_dom"/>
</dbReference>
<keyword evidence="8" id="KW-1185">Reference proteome</keyword>
<evidence type="ECO:0000256" key="4">
    <source>
        <dbReference type="ARBA" id="ARBA00023136"/>
    </source>
</evidence>
<dbReference type="EMBL" id="BSBI01000024">
    <property type="protein sequence ID" value="GLF99826.1"/>
    <property type="molecule type" value="Genomic_DNA"/>
</dbReference>
<organism evidence="7 8">
    <name type="scientific">Streptomyces yaizuensis</name>
    <dbReference type="NCBI Taxonomy" id="2989713"/>
    <lineage>
        <taxon>Bacteria</taxon>
        <taxon>Bacillati</taxon>
        <taxon>Actinomycetota</taxon>
        <taxon>Actinomycetes</taxon>
        <taxon>Kitasatosporales</taxon>
        <taxon>Streptomycetaceae</taxon>
        <taxon>Streptomyces</taxon>
    </lineage>
</organism>
<keyword evidence="1" id="KW-1003">Cell membrane</keyword>
<reference evidence="7 8" key="1">
    <citation type="submission" date="2022-10" db="EMBL/GenBank/DDBJ databases">
        <title>Draft genome sequence of Streptomyces sp. YSPA8.</title>
        <authorList>
            <person name="Moriuchi R."/>
            <person name="Dohra H."/>
            <person name="Yamamura H."/>
            <person name="Kodani S."/>
        </authorList>
    </citation>
    <scope>NUCLEOTIDE SEQUENCE [LARGE SCALE GENOMIC DNA]</scope>
    <source>
        <strain evidence="7 8">YSPA8</strain>
    </source>
</reference>
<evidence type="ECO:0000259" key="6">
    <source>
        <dbReference type="Pfam" id="PF06305"/>
    </source>
</evidence>